<sequence>MESEGPMTAWPMKCYYYRKTNSLPKFRVGGTVSIYRSQLCLRPKFFKPFFVDLVSIGYIESQENLLDLRGCQFRLMISLGEFCEEVRDWLRVIVLRARVPHTLLGRPLDWQVEEPRQMDMSAVSPLSCFKLWTKNRAQKPAIEY</sequence>
<accession>A0AA36DBA2</accession>
<organism evidence="1 2">
    <name type="scientific">Mesorhabditis spiculigera</name>
    <dbReference type="NCBI Taxonomy" id="96644"/>
    <lineage>
        <taxon>Eukaryota</taxon>
        <taxon>Metazoa</taxon>
        <taxon>Ecdysozoa</taxon>
        <taxon>Nematoda</taxon>
        <taxon>Chromadorea</taxon>
        <taxon>Rhabditida</taxon>
        <taxon>Rhabditina</taxon>
        <taxon>Rhabditomorpha</taxon>
        <taxon>Rhabditoidea</taxon>
        <taxon>Rhabditidae</taxon>
        <taxon>Mesorhabditinae</taxon>
        <taxon>Mesorhabditis</taxon>
    </lineage>
</organism>
<protein>
    <submittedName>
        <fullName evidence="1">Uncharacterized protein</fullName>
    </submittedName>
</protein>
<dbReference type="AlphaFoldDB" id="A0AA36DBA2"/>
<gene>
    <name evidence="1" type="ORF">MSPICULIGERA_LOCUS22613</name>
</gene>
<reference evidence="1" key="1">
    <citation type="submission" date="2023-06" db="EMBL/GenBank/DDBJ databases">
        <authorList>
            <person name="Delattre M."/>
        </authorList>
    </citation>
    <scope>NUCLEOTIDE SEQUENCE</scope>
    <source>
        <strain evidence="1">AF72</strain>
    </source>
</reference>
<evidence type="ECO:0000313" key="1">
    <source>
        <dbReference type="EMBL" id="CAJ0584564.1"/>
    </source>
</evidence>
<dbReference type="EMBL" id="CATQJA010002698">
    <property type="protein sequence ID" value="CAJ0584564.1"/>
    <property type="molecule type" value="Genomic_DNA"/>
</dbReference>
<dbReference type="Proteomes" id="UP001177023">
    <property type="component" value="Unassembled WGS sequence"/>
</dbReference>
<keyword evidence="2" id="KW-1185">Reference proteome</keyword>
<name>A0AA36DBA2_9BILA</name>
<evidence type="ECO:0000313" key="2">
    <source>
        <dbReference type="Proteomes" id="UP001177023"/>
    </source>
</evidence>
<feature type="non-terminal residue" evidence="1">
    <location>
        <position position="144"/>
    </location>
</feature>
<comment type="caution">
    <text evidence="1">The sequence shown here is derived from an EMBL/GenBank/DDBJ whole genome shotgun (WGS) entry which is preliminary data.</text>
</comment>
<proteinExistence type="predicted"/>